<evidence type="ECO:0000259" key="1">
    <source>
        <dbReference type="PROSITE" id="PS51819"/>
    </source>
</evidence>
<dbReference type="EMBL" id="CP139960">
    <property type="protein sequence ID" value="WQD38626.1"/>
    <property type="molecule type" value="Genomic_DNA"/>
</dbReference>
<organism evidence="2 3">
    <name type="scientific">Niabella yanshanensis</name>
    <dbReference type="NCBI Taxonomy" id="577386"/>
    <lineage>
        <taxon>Bacteria</taxon>
        <taxon>Pseudomonadati</taxon>
        <taxon>Bacteroidota</taxon>
        <taxon>Chitinophagia</taxon>
        <taxon>Chitinophagales</taxon>
        <taxon>Chitinophagaceae</taxon>
        <taxon>Niabella</taxon>
    </lineage>
</organism>
<sequence length="120" mass="13463">MSNDTSRQKLKHQQVQYLEFLSGDLEAAKTFYSQAFGWSFTDYGPNYTAFEGDFLDGGFTSGTPVNGSILVILYSEDLVQTRKQVLAAGGKISQEIFEFPGGRRFHFIDPDGYELAVWSL</sequence>
<keyword evidence="3" id="KW-1185">Reference proteome</keyword>
<dbReference type="Proteomes" id="UP001325680">
    <property type="component" value="Chromosome"/>
</dbReference>
<feature type="domain" description="VOC" evidence="1">
    <location>
        <begin position="14"/>
        <end position="120"/>
    </location>
</feature>
<dbReference type="Gene3D" id="3.10.180.10">
    <property type="entry name" value="2,3-Dihydroxybiphenyl 1,2-Dioxygenase, domain 1"/>
    <property type="match status" value="1"/>
</dbReference>
<gene>
    <name evidence="2" type="ORF">U0035_00505</name>
</gene>
<dbReference type="CDD" id="cd07247">
    <property type="entry name" value="SgaA_N_like"/>
    <property type="match status" value="1"/>
</dbReference>
<dbReference type="RefSeq" id="WP_114791366.1">
    <property type="nucleotide sequence ID" value="NZ_CP139960.1"/>
</dbReference>
<dbReference type="Pfam" id="PF00903">
    <property type="entry name" value="Glyoxalase"/>
    <property type="match status" value="1"/>
</dbReference>
<proteinExistence type="predicted"/>
<dbReference type="PROSITE" id="PS51819">
    <property type="entry name" value="VOC"/>
    <property type="match status" value="1"/>
</dbReference>
<dbReference type="InterPro" id="IPR037523">
    <property type="entry name" value="VOC_core"/>
</dbReference>
<evidence type="ECO:0000313" key="3">
    <source>
        <dbReference type="Proteomes" id="UP001325680"/>
    </source>
</evidence>
<protein>
    <recommendedName>
        <fullName evidence="1">VOC domain-containing protein</fullName>
    </recommendedName>
</protein>
<accession>A0ABZ0W672</accession>
<dbReference type="PANTHER" id="PTHR33993">
    <property type="entry name" value="GLYOXALASE-RELATED"/>
    <property type="match status" value="1"/>
</dbReference>
<dbReference type="InterPro" id="IPR052164">
    <property type="entry name" value="Anthracycline_SecMetBiosynth"/>
</dbReference>
<dbReference type="InterPro" id="IPR004360">
    <property type="entry name" value="Glyas_Fos-R_dOase_dom"/>
</dbReference>
<reference evidence="2 3" key="1">
    <citation type="submission" date="2023-12" db="EMBL/GenBank/DDBJ databases">
        <title>Genome sequencing and assembly of bacterial species from a model synthetic community.</title>
        <authorList>
            <person name="Hogle S.L."/>
        </authorList>
    </citation>
    <scope>NUCLEOTIDE SEQUENCE [LARGE SCALE GENOMIC DNA]</scope>
    <source>
        <strain evidence="2 3">HAMBI_3031</strain>
    </source>
</reference>
<dbReference type="PANTHER" id="PTHR33993:SF1">
    <property type="entry name" value="GLYOXALASE FAMILY PROTEIN"/>
    <property type="match status" value="1"/>
</dbReference>
<name>A0ABZ0W672_9BACT</name>
<dbReference type="SUPFAM" id="SSF54593">
    <property type="entry name" value="Glyoxalase/Bleomycin resistance protein/Dihydroxybiphenyl dioxygenase"/>
    <property type="match status" value="1"/>
</dbReference>
<evidence type="ECO:0000313" key="2">
    <source>
        <dbReference type="EMBL" id="WQD38626.1"/>
    </source>
</evidence>
<dbReference type="InterPro" id="IPR029068">
    <property type="entry name" value="Glyas_Bleomycin-R_OHBP_Dase"/>
</dbReference>